<dbReference type="STRING" id="1302687.SAMN05444267_1005109"/>
<dbReference type="OrthoDB" id="1235016at2"/>
<dbReference type="RefSeq" id="WP_073291345.1">
    <property type="nucleotide sequence ID" value="NZ_FRAV01000005.1"/>
</dbReference>
<dbReference type="Proteomes" id="UP000184364">
    <property type="component" value="Unassembled WGS sequence"/>
</dbReference>
<sequence length="261" mass="31048">MNKIFLLTFVFAYIQFFAQHKIELSYANQYDDFIEINLYIDKPSSKFDLINFDTLTVTDNTQKVLKENKEYPINYNYNNGDTKVKRYYIPAHQFKTVDIKGVMKYFKPSKDNDSYFDLGTLNEIKRNTNLVDKKINAKNPELYFSIVDSTTINKIFPDFSYTISDDEEYKKIDFKSYDLIYAYRYNDKQKLIYFINDNPDPGYNNLSIGDKKTGITYKFIKLKKGMTPTEKDQIRIELMIENEKSIQRIPFELKNIVIEKK</sequence>
<reference evidence="2" key="1">
    <citation type="submission" date="2016-11" db="EMBL/GenBank/DDBJ databases">
        <authorList>
            <person name="Varghese N."/>
            <person name="Submissions S."/>
        </authorList>
    </citation>
    <scope>NUCLEOTIDE SEQUENCE [LARGE SCALE GENOMIC DNA]</scope>
    <source>
        <strain evidence="2">DSM 26899</strain>
    </source>
</reference>
<gene>
    <name evidence="1" type="ORF">SAMN05444267_1005109</name>
</gene>
<evidence type="ECO:0000313" key="1">
    <source>
        <dbReference type="EMBL" id="SHK56835.1"/>
    </source>
</evidence>
<evidence type="ECO:0000313" key="2">
    <source>
        <dbReference type="Proteomes" id="UP000184364"/>
    </source>
</evidence>
<accession>A0A1M6TIK6</accession>
<protein>
    <submittedName>
        <fullName evidence="1">Uncharacterized protein</fullName>
    </submittedName>
</protein>
<name>A0A1M6TIK6_9FLAO</name>
<dbReference type="AlphaFoldDB" id="A0A1M6TIK6"/>
<keyword evidence="2" id="KW-1185">Reference proteome</keyword>
<dbReference type="EMBL" id="FRAV01000005">
    <property type="protein sequence ID" value="SHK56835.1"/>
    <property type="molecule type" value="Genomic_DNA"/>
</dbReference>
<organism evidence="1 2">
    <name type="scientific">Chryseobacterium polytrichastri</name>
    <dbReference type="NCBI Taxonomy" id="1302687"/>
    <lineage>
        <taxon>Bacteria</taxon>
        <taxon>Pseudomonadati</taxon>
        <taxon>Bacteroidota</taxon>
        <taxon>Flavobacteriia</taxon>
        <taxon>Flavobacteriales</taxon>
        <taxon>Weeksellaceae</taxon>
        <taxon>Chryseobacterium group</taxon>
        <taxon>Chryseobacterium</taxon>
    </lineage>
</organism>
<proteinExistence type="predicted"/>